<evidence type="ECO:0000256" key="1">
    <source>
        <dbReference type="SAM" id="MobiDB-lite"/>
    </source>
</evidence>
<dbReference type="OrthoDB" id="2103031at2759"/>
<feature type="compositionally biased region" description="Low complexity" evidence="1">
    <location>
        <begin position="22"/>
        <end position="31"/>
    </location>
</feature>
<comment type="caution">
    <text evidence="2">The sequence shown here is derived from an EMBL/GenBank/DDBJ whole genome shotgun (WGS) entry which is preliminary data.</text>
</comment>
<dbReference type="RefSeq" id="XP_021886370.1">
    <property type="nucleotide sequence ID" value="XM_022022386.1"/>
</dbReference>
<reference evidence="2 3" key="1">
    <citation type="submission" date="2016-07" db="EMBL/GenBank/DDBJ databases">
        <title>Pervasive Adenine N6-methylation of Active Genes in Fungi.</title>
        <authorList>
            <consortium name="DOE Joint Genome Institute"/>
            <person name="Mondo S.J."/>
            <person name="Dannebaum R.O."/>
            <person name="Kuo R.C."/>
            <person name="Labutti K."/>
            <person name="Haridas S."/>
            <person name="Kuo A."/>
            <person name="Salamov A."/>
            <person name="Ahrendt S.R."/>
            <person name="Lipzen A."/>
            <person name="Sullivan W."/>
            <person name="Andreopoulos W.B."/>
            <person name="Clum A."/>
            <person name="Lindquist E."/>
            <person name="Daum C."/>
            <person name="Ramamoorthy G.K."/>
            <person name="Gryganskyi A."/>
            <person name="Culley D."/>
            <person name="Magnuson J.K."/>
            <person name="James T.Y."/>
            <person name="O'Malley M.A."/>
            <person name="Stajich J.E."/>
            <person name="Spatafora J.W."/>
            <person name="Visel A."/>
            <person name="Grigoriev I.V."/>
        </authorList>
    </citation>
    <scope>NUCLEOTIDE SEQUENCE [LARGE SCALE GENOMIC DNA]</scope>
    <source>
        <strain evidence="2 3">NRRL 3116</strain>
    </source>
</reference>
<dbReference type="GeneID" id="33564230"/>
<dbReference type="Proteomes" id="UP000193648">
    <property type="component" value="Unassembled WGS sequence"/>
</dbReference>
<dbReference type="InParanoid" id="A0A1Y2H2B3"/>
<feature type="compositionally biased region" description="Polar residues" evidence="1">
    <location>
        <begin position="35"/>
        <end position="71"/>
    </location>
</feature>
<protein>
    <submittedName>
        <fullName evidence="2">Uncharacterized protein</fullName>
    </submittedName>
</protein>
<accession>A0A1Y2H2B3</accession>
<gene>
    <name evidence="2" type="ORF">BCR41DRAFT_343920</name>
</gene>
<keyword evidence="3" id="KW-1185">Reference proteome</keyword>
<dbReference type="EMBL" id="MCFF01000001">
    <property type="protein sequence ID" value="ORZ28697.1"/>
    <property type="molecule type" value="Genomic_DNA"/>
</dbReference>
<evidence type="ECO:0000313" key="3">
    <source>
        <dbReference type="Proteomes" id="UP000193648"/>
    </source>
</evidence>
<sequence length="203" mass="22319">MTSTKGSTSSEKPTGFMSEYMSDLSQSQDLDSFLKKNQPTFDPNSHKTASASTRSTDTNDAPANQQESYTPSSTTTAAASSSSSSSSTSSKQKMLGSKISTEPSLLEHTIHQRKAIHAAALDNCADINMELTDCLMGRSGTWWDRASMCMKAKETLQLCCRLNKDILQEKGYAREGNTPEQDRAIMDYADDEVQKIMKEDKKT</sequence>
<name>A0A1Y2H2B3_9FUNG</name>
<feature type="region of interest" description="Disordered" evidence="1">
    <location>
        <begin position="1"/>
        <end position="98"/>
    </location>
</feature>
<dbReference type="STRING" id="64571.A0A1Y2H2B3"/>
<organism evidence="2 3">
    <name type="scientific">Lobosporangium transversale</name>
    <dbReference type="NCBI Taxonomy" id="64571"/>
    <lineage>
        <taxon>Eukaryota</taxon>
        <taxon>Fungi</taxon>
        <taxon>Fungi incertae sedis</taxon>
        <taxon>Mucoromycota</taxon>
        <taxon>Mortierellomycotina</taxon>
        <taxon>Mortierellomycetes</taxon>
        <taxon>Mortierellales</taxon>
        <taxon>Mortierellaceae</taxon>
        <taxon>Lobosporangium</taxon>
    </lineage>
</organism>
<feature type="compositionally biased region" description="Polar residues" evidence="1">
    <location>
        <begin position="1"/>
        <end position="12"/>
    </location>
</feature>
<feature type="non-terminal residue" evidence="2">
    <location>
        <position position="1"/>
    </location>
</feature>
<proteinExistence type="predicted"/>
<dbReference type="AlphaFoldDB" id="A0A1Y2H2B3"/>
<feature type="compositionally biased region" description="Low complexity" evidence="1">
    <location>
        <begin position="72"/>
        <end position="90"/>
    </location>
</feature>
<evidence type="ECO:0000313" key="2">
    <source>
        <dbReference type="EMBL" id="ORZ28697.1"/>
    </source>
</evidence>